<dbReference type="PIRSF" id="PIRSF006157">
    <property type="entry name" value="Doxgns_DODA"/>
    <property type="match status" value="1"/>
</dbReference>
<accession>A0A2V3PP47</accession>
<feature type="domain" description="Extradiol ring-cleavage dioxygenase class III enzyme subunit B" evidence="6">
    <location>
        <begin position="43"/>
        <end position="229"/>
    </location>
</feature>
<comment type="cofactor">
    <cofactor evidence="1">
        <name>Zn(2+)</name>
        <dbReference type="ChEBI" id="CHEBI:29105"/>
    </cofactor>
</comment>
<evidence type="ECO:0000259" key="6">
    <source>
        <dbReference type="Pfam" id="PF02900"/>
    </source>
</evidence>
<sequence length="279" mass="32257">MTTNSLQHLHKELSYLKDTPLMPVLFVGHGTPMNAIEDNEFAHKWIELGKEIPHPQAILCISAHWETRGTFVTAMQSPKTIHDFYGFPRELYMQQYQAQGFPDLANDIKVNASKFNVETDYEWGLDHGTWSVLKYFYPKADIPVLQLSIDYTKDMQYHYDLAKELMYLRRKGVLIIGSGNMIHNLRMLQVENDDFNARYGYDWAIELNELFKEKIQKGDHSALIHYKSLSKWTQLAMPTLDHYIPMIYALALQTEGEQASMFNDKIVAGALSMTSIIIN</sequence>
<dbReference type="EMBL" id="QICL01000018">
    <property type="protein sequence ID" value="PXV62699.1"/>
    <property type="molecule type" value="Genomic_DNA"/>
</dbReference>
<evidence type="ECO:0000256" key="4">
    <source>
        <dbReference type="ARBA" id="ARBA00022833"/>
    </source>
</evidence>
<name>A0A2V3PP47_9BACT</name>
<dbReference type="Pfam" id="PF02900">
    <property type="entry name" value="LigB"/>
    <property type="match status" value="1"/>
</dbReference>
<comment type="caution">
    <text evidence="7">The sequence shown here is derived from an EMBL/GenBank/DDBJ whole genome shotgun (WGS) entry which is preliminary data.</text>
</comment>
<dbReference type="AlphaFoldDB" id="A0A2V3PP47"/>
<dbReference type="InterPro" id="IPR004183">
    <property type="entry name" value="Xdiol_dOase_suB"/>
</dbReference>
<proteinExistence type="inferred from homology"/>
<comment type="similarity">
    <text evidence="2">Belongs to the DODA-type extradiol aromatic ring-opening dioxygenase family.</text>
</comment>
<keyword evidence="8" id="KW-1185">Reference proteome</keyword>
<protein>
    <submittedName>
        <fullName evidence="7">4,5-DOPA dioxygenase extradiol</fullName>
    </submittedName>
</protein>
<dbReference type="CDD" id="cd07363">
    <property type="entry name" value="45_DOPA_Dioxygenase"/>
    <property type="match status" value="1"/>
</dbReference>
<dbReference type="SUPFAM" id="SSF53213">
    <property type="entry name" value="LigB-like"/>
    <property type="match status" value="1"/>
</dbReference>
<keyword evidence="7" id="KW-0223">Dioxygenase</keyword>
<reference evidence="7 8" key="1">
    <citation type="submission" date="2018-03" db="EMBL/GenBank/DDBJ databases">
        <title>Genomic Encyclopedia of Archaeal and Bacterial Type Strains, Phase II (KMG-II): from individual species to whole genera.</title>
        <authorList>
            <person name="Goeker M."/>
        </authorList>
    </citation>
    <scope>NUCLEOTIDE SEQUENCE [LARGE SCALE GENOMIC DNA]</scope>
    <source>
        <strain evidence="7 8">DSM 100214</strain>
    </source>
</reference>
<keyword evidence="4" id="KW-0862">Zinc</keyword>
<gene>
    <name evidence="7" type="ORF">CLV62_11888</name>
</gene>
<keyword evidence="5" id="KW-0560">Oxidoreductase</keyword>
<dbReference type="GO" id="GO:0008270">
    <property type="term" value="F:zinc ion binding"/>
    <property type="evidence" value="ECO:0007669"/>
    <property type="project" value="InterPro"/>
</dbReference>
<evidence type="ECO:0000256" key="2">
    <source>
        <dbReference type="ARBA" id="ARBA00007581"/>
    </source>
</evidence>
<evidence type="ECO:0000313" key="8">
    <source>
        <dbReference type="Proteomes" id="UP000247973"/>
    </source>
</evidence>
<evidence type="ECO:0000256" key="3">
    <source>
        <dbReference type="ARBA" id="ARBA00022723"/>
    </source>
</evidence>
<dbReference type="NCBIfam" id="NF007914">
    <property type="entry name" value="PRK10628.1"/>
    <property type="match status" value="1"/>
</dbReference>
<dbReference type="InterPro" id="IPR014436">
    <property type="entry name" value="Extradiol_dOase_DODA"/>
</dbReference>
<organism evidence="7 8">
    <name type="scientific">Dysgonomonas alginatilytica</name>
    <dbReference type="NCBI Taxonomy" id="1605892"/>
    <lineage>
        <taxon>Bacteria</taxon>
        <taxon>Pseudomonadati</taxon>
        <taxon>Bacteroidota</taxon>
        <taxon>Bacteroidia</taxon>
        <taxon>Bacteroidales</taxon>
        <taxon>Dysgonomonadaceae</taxon>
        <taxon>Dysgonomonas</taxon>
    </lineage>
</organism>
<evidence type="ECO:0000313" key="7">
    <source>
        <dbReference type="EMBL" id="PXV62699.1"/>
    </source>
</evidence>
<dbReference type="PANTHER" id="PTHR30096:SF0">
    <property type="entry name" value="4,5-DOPA DIOXYGENASE EXTRADIOL-LIKE PROTEIN"/>
    <property type="match status" value="1"/>
</dbReference>
<dbReference type="OrthoDB" id="9790889at2"/>
<dbReference type="RefSeq" id="WP_110311366.1">
    <property type="nucleotide sequence ID" value="NZ_QICL01000018.1"/>
</dbReference>
<dbReference type="Gene3D" id="3.40.830.10">
    <property type="entry name" value="LigB-like"/>
    <property type="match status" value="1"/>
</dbReference>
<dbReference type="PANTHER" id="PTHR30096">
    <property type="entry name" value="4,5-DOPA DIOXYGENASE EXTRADIOL-LIKE PROTEIN"/>
    <property type="match status" value="1"/>
</dbReference>
<keyword evidence="3" id="KW-0479">Metal-binding</keyword>
<dbReference type="GO" id="GO:0008198">
    <property type="term" value="F:ferrous iron binding"/>
    <property type="evidence" value="ECO:0007669"/>
    <property type="project" value="InterPro"/>
</dbReference>
<evidence type="ECO:0000256" key="1">
    <source>
        <dbReference type="ARBA" id="ARBA00001947"/>
    </source>
</evidence>
<dbReference type="Proteomes" id="UP000247973">
    <property type="component" value="Unassembled WGS sequence"/>
</dbReference>
<dbReference type="GO" id="GO:0016702">
    <property type="term" value="F:oxidoreductase activity, acting on single donors with incorporation of molecular oxygen, incorporation of two atoms of oxygen"/>
    <property type="evidence" value="ECO:0007669"/>
    <property type="project" value="UniProtKB-ARBA"/>
</dbReference>
<evidence type="ECO:0000256" key="5">
    <source>
        <dbReference type="ARBA" id="ARBA00023002"/>
    </source>
</evidence>